<keyword evidence="6 11" id="KW-0378">Hydrolase</keyword>
<keyword evidence="3" id="KW-0997">Cell inner membrane</keyword>
<dbReference type="CDD" id="cd07398">
    <property type="entry name" value="MPP_YbbF-LpxH"/>
    <property type="match status" value="1"/>
</dbReference>
<dbReference type="GO" id="GO:0016020">
    <property type="term" value="C:membrane"/>
    <property type="evidence" value="ECO:0007669"/>
    <property type="project" value="GOC"/>
</dbReference>
<dbReference type="InterPro" id="IPR043461">
    <property type="entry name" value="LpxH-like"/>
</dbReference>
<evidence type="ECO:0000259" key="10">
    <source>
        <dbReference type="Pfam" id="PF00149"/>
    </source>
</evidence>
<dbReference type="GO" id="GO:0008758">
    <property type="term" value="F:UDP-2,3-diacylglucosamine hydrolase activity"/>
    <property type="evidence" value="ECO:0007669"/>
    <property type="project" value="TreeGrafter"/>
</dbReference>
<dbReference type="PANTHER" id="PTHR34990:SF1">
    <property type="entry name" value="UDP-2,3-DIACYLGLUCOSAMINE HYDROLASE"/>
    <property type="match status" value="1"/>
</dbReference>
<dbReference type="Pfam" id="PF00149">
    <property type="entry name" value="Metallophos"/>
    <property type="match status" value="1"/>
</dbReference>
<accession>A0A1W1D9X1</accession>
<sequence length="235" mass="26948">MPSSLIIADLHLVSDEVDRTNLFIKFCQDRASQADQLFILGDLFNTWLGDDLSLNHYRSIVDTLKSLGKTTKVFVVVGNRDFLLGSDFEQQSGCQLINEPYLLEANDQQYVLMHGDSLCTDDVSYQQLKKVLQHPIIKFIFLLLPKKLRLKLSGQLRKKSVEAQRYKSHEIMDVNADAVDELMQKYPNANLIHGHTHRQNTHVGERYTRYVLGDWSTDQGNAIEIGAELNWLEIN</sequence>
<evidence type="ECO:0000256" key="8">
    <source>
        <dbReference type="ARBA" id="ARBA00023136"/>
    </source>
</evidence>
<dbReference type="InterPro" id="IPR004843">
    <property type="entry name" value="Calcineurin-like_PHP"/>
</dbReference>
<dbReference type="NCBIfam" id="NF003743">
    <property type="entry name" value="PRK05340.1"/>
    <property type="match status" value="1"/>
</dbReference>
<proteinExistence type="inferred from homology"/>
<keyword evidence="1" id="KW-1003">Cell membrane</keyword>
<dbReference type="InterPro" id="IPR010138">
    <property type="entry name" value="UDP-diacylglucosamine_Hdrlase"/>
</dbReference>
<name>A0A1W1D9X1_9ZZZZ</name>
<keyword evidence="9" id="KW-0464">Manganese</keyword>
<evidence type="ECO:0000256" key="5">
    <source>
        <dbReference type="ARBA" id="ARBA00022723"/>
    </source>
</evidence>
<protein>
    <submittedName>
        <fullName evidence="11">UDP-2,3-diacylglucosamine diphosphatase</fullName>
        <ecNumber evidence="11">3.6.1.54</ecNumber>
    </submittedName>
</protein>
<reference evidence="11" key="1">
    <citation type="submission" date="2016-10" db="EMBL/GenBank/DDBJ databases">
        <authorList>
            <person name="de Groot N.N."/>
        </authorList>
    </citation>
    <scope>NUCLEOTIDE SEQUENCE</scope>
</reference>
<gene>
    <name evidence="11" type="ORF">MNB_SUP05-10-406</name>
</gene>
<evidence type="ECO:0000256" key="3">
    <source>
        <dbReference type="ARBA" id="ARBA00022519"/>
    </source>
</evidence>
<dbReference type="EC" id="3.6.1.54" evidence="11"/>
<evidence type="ECO:0000256" key="6">
    <source>
        <dbReference type="ARBA" id="ARBA00022801"/>
    </source>
</evidence>
<evidence type="ECO:0000256" key="2">
    <source>
        <dbReference type="ARBA" id="ARBA00022516"/>
    </source>
</evidence>
<dbReference type="GO" id="GO:0009245">
    <property type="term" value="P:lipid A biosynthetic process"/>
    <property type="evidence" value="ECO:0007669"/>
    <property type="project" value="UniProtKB-KW"/>
</dbReference>
<organism evidence="11">
    <name type="scientific">hydrothermal vent metagenome</name>
    <dbReference type="NCBI Taxonomy" id="652676"/>
    <lineage>
        <taxon>unclassified sequences</taxon>
        <taxon>metagenomes</taxon>
        <taxon>ecological metagenomes</taxon>
    </lineage>
</organism>
<keyword evidence="5" id="KW-0479">Metal-binding</keyword>
<keyword evidence="7" id="KW-0443">Lipid metabolism</keyword>
<evidence type="ECO:0000313" key="11">
    <source>
        <dbReference type="EMBL" id="SFV77398.1"/>
    </source>
</evidence>
<evidence type="ECO:0000256" key="1">
    <source>
        <dbReference type="ARBA" id="ARBA00022475"/>
    </source>
</evidence>
<dbReference type="EMBL" id="FPHQ01000188">
    <property type="protein sequence ID" value="SFV77398.1"/>
    <property type="molecule type" value="Genomic_DNA"/>
</dbReference>
<dbReference type="GO" id="GO:0046872">
    <property type="term" value="F:metal ion binding"/>
    <property type="evidence" value="ECO:0007669"/>
    <property type="project" value="UniProtKB-KW"/>
</dbReference>
<keyword evidence="2" id="KW-0444">Lipid biosynthesis</keyword>
<keyword evidence="8" id="KW-0472">Membrane</keyword>
<keyword evidence="4" id="KW-0441">Lipid A biosynthesis</keyword>
<dbReference type="InterPro" id="IPR029052">
    <property type="entry name" value="Metallo-depent_PP-like"/>
</dbReference>
<dbReference type="GO" id="GO:0005737">
    <property type="term" value="C:cytoplasm"/>
    <property type="evidence" value="ECO:0007669"/>
    <property type="project" value="InterPro"/>
</dbReference>
<dbReference type="Gene3D" id="3.60.21.10">
    <property type="match status" value="1"/>
</dbReference>
<dbReference type="SUPFAM" id="SSF56300">
    <property type="entry name" value="Metallo-dependent phosphatases"/>
    <property type="match status" value="1"/>
</dbReference>
<dbReference type="HAMAP" id="MF_00575">
    <property type="entry name" value="LpxH"/>
    <property type="match status" value="1"/>
</dbReference>
<evidence type="ECO:0000256" key="9">
    <source>
        <dbReference type="ARBA" id="ARBA00023211"/>
    </source>
</evidence>
<dbReference type="AlphaFoldDB" id="A0A1W1D9X1"/>
<dbReference type="PANTHER" id="PTHR34990">
    <property type="entry name" value="UDP-2,3-DIACYLGLUCOSAMINE HYDROLASE-RELATED"/>
    <property type="match status" value="1"/>
</dbReference>
<evidence type="ECO:0000256" key="7">
    <source>
        <dbReference type="ARBA" id="ARBA00023098"/>
    </source>
</evidence>
<dbReference type="NCBIfam" id="TIGR01854">
    <property type="entry name" value="lipid_A_lpxH"/>
    <property type="match status" value="1"/>
</dbReference>
<evidence type="ECO:0000256" key="4">
    <source>
        <dbReference type="ARBA" id="ARBA00022556"/>
    </source>
</evidence>
<feature type="domain" description="Calcineurin-like phosphoesterase" evidence="10">
    <location>
        <begin position="5"/>
        <end position="198"/>
    </location>
</feature>